<dbReference type="EMBL" id="MFTO01000005">
    <property type="protein sequence ID" value="OGI64171.1"/>
    <property type="molecule type" value="Genomic_DNA"/>
</dbReference>
<gene>
    <name evidence="1" type="ORF">A2733_02835</name>
</gene>
<evidence type="ECO:0000313" key="2">
    <source>
        <dbReference type="Proteomes" id="UP000178985"/>
    </source>
</evidence>
<reference evidence="1 2" key="1">
    <citation type="journal article" date="2016" name="Nat. Commun.">
        <title>Thousands of microbial genomes shed light on interconnected biogeochemical processes in an aquifer system.</title>
        <authorList>
            <person name="Anantharaman K."/>
            <person name="Brown C.T."/>
            <person name="Hug L.A."/>
            <person name="Sharon I."/>
            <person name="Castelle C.J."/>
            <person name="Probst A.J."/>
            <person name="Thomas B.C."/>
            <person name="Singh A."/>
            <person name="Wilkins M.J."/>
            <person name="Karaoz U."/>
            <person name="Brodie E.L."/>
            <person name="Williams K.H."/>
            <person name="Hubbard S.S."/>
            <person name="Banfield J.F."/>
        </authorList>
    </citation>
    <scope>NUCLEOTIDE SEQUENCE [LARGE SCALE GENOMIC DNA]</scope>
</reference>
<organism evidence="1 2">
    <name type="scientific">Candidatus Nomurabacteria bacterium RIFCSPHIGHO2_01_FULL_40_20</name>
    <dbReference type="NCBI Taxonomy" id="1801738"/>
    <lineage>
        <taxon>Bacteria</taxon>
        <taxon>Candidatus Nomuraibacteriota</taxon>
    </lineage>
</organism>
<comment type="caution">
    <text evidence="1">The sequence shown here is derived from an EMBL/GenBank/DDBJ whole genome shotgun (WGS) entry which is preliminary data.</text>
</comment>
<dbReference type="Proteomes" id="UP000178985">
    <property type="component" value="Unassembled WGS sequence"/>
</dbReference>
<evidence type="ECO:0000313" key="1">
    <source>
        <dbReference type="EMBL" id="OGI64171.1"/>
    </source>
</evidence>
<accession>A0A1F6V335</accession>
<name>A0A1F6V335_9BACT</name>
<sequence length="761" mass="84766">MKKYLKILFLPLLLVIFFLAYSSVKIIKATNTSVFELNEEIEELVSSPNFDEEEVDPAIQELLTERKDTLLIELADGNARRIVDDYPLTSSTLEKLERARYIDFETDVSNVTGSLEMIAYDDFENPENYKEEYFLAESSEIKYKLYAFNKYSLRPATLIEVKEGKLLGDGLFGAVSTLSVSISAHPQVVATNSTSEITWVVENADSCTGIGGSVGWAGPKNINGGTFITTPLTQTVIFSITCENAQGEVSDSITVHVAPNPAYYINNIMTVYNPETLEPEPYKIGIFLVNPEGENLPFEASEGENLIFDGIINDFFKENSYGKRYLDGDIYGWIETEDENQACSGTMPKEEFGIGIEEIDEYIIQNSVPLQSYNHFLFIVNCPDSNSNFGLSSLGQITLNFNGINYTASRARIIFDDNIFSGTPATSIYPPPFSWRIFDHLITHELGHSFGVLHADGLDCNSLPISSAQHCFIEYGNYFDVMGNPVFSLHFNGMYKKNLGWINPNQILDITSSGHYTINPLETKAGIKFARIFNPAGISGALGLKYSVDNRRAIGLDAGLGLHEEISENQNGLLVHGFYDFPSGLPQTFLFDTTPDEETWWIYDVEDAALVGSNTFSDSTLGITIGPITNLTASRISFDVEIDPNATFPDCSQDDPILTTYSPYTYDISENDNRIEIKVENTDELTCGPSEFRAHGIGLNGVENLPSFYELIGPGEEMTFAWESPILDDMAPGTYMFLIQAYNVENNQFLDWEIITVNVVP</sequence>
<proteinExistence type="predicted"/>
<dbReference type="SUPFAM" id="SSF55486">
    <property type="entry name" value="Metalloproteases ('zincins'), catalytic domain"/>
    <property type="match status" value="1"/>
</dbReference>
<dbReference type="AlphaFoldDB" id="A0A1F6V335"/>
<protein>
    <submittedName>
        <fullName evidence="1">Uncharacterized protein</fullName>
    </submittedName>
</protein>